<organism evidence="2 3">
    <name type="scientific">Sneathiella litorea</name>
    <dbReference type="NCBI Taxonomy" id="2606216"/>
    <lineage>
        <taxon>Bacteria</taxon>
        <taxon>Pseudomonadati</taxon>
        <taxon>Pseudomonadota</taxon>
        <taxon>Alphaproteobacteria</taxon>
        <taxon>Sneathiellales</taxon>
        <taxon>Sneathiellaceae</taxon>
        <taxon>Sneathiella</taxon>
    </lineage>
</organism>
<feature type="domain" description="Methyltransferase type 11" evidence="1">
    <location>
        <begin position="86"/>
        <end position="130"/>
    </location>
</feature>
<dbReference type="EMBL" id="WTUW01000001">
    <property type="protein sequence ID" value="MZR29943.1"/>
    <property type="molecule type" value="Genomic_DNA"/>
</dbReference>
<dbReference type="Proteomes" id="UP000476030">
    <property type="component" value="Unassembled WGS sequence"/>
</dbReference>
<keyword evidence="3" id="KW-1185">Reference proteome</keyword>
<evidence type="ECO:0000313" key="2">
    <source>
        <dbReference type="EMBL" id="MZR29943.1"/>
    </source>
</evidence>
<evidence type="ECO:0000259" key="1">
    <source>
        <dbReference type="Pfam" id="PF08241"/>
    </source>
</evidence>
<accession>A0A6L8W629</accession>
<dbReference type="SUPFAM" id="SSF53335">
    <property type="entry name" value="S-adenosyl-L-methionine-dependent methyltransferases"/>
    <property type="match status" value="1"/>
</dbReference>
<dbReference type="InterPro" id="IPR013216">
    <property type="entry name" value="Methyltransf_11"/>
</dbReference>
<sequence length="254" mass="29642">MLRPDVIDLRNFYHSSLGQVVRRTIGRKIRLMWPDLENFRVLGIGYATPYLNPFRAEAERVISFMPLEQGVIQWPRDSRSLVSLVDERMLPLPDSSIDRIIWVHGLENTTDVDPTIQEIWRVLTSTGKLMVVVPSRRGLWARTENTPFGYGHPYSDKQLNRLLRDNMFTPGDRQGALYMPPSKWRVNLKLARAWENIGEKWWSHFSGVRIMEAEKQVYALTEQPERKTRRRPVILPAARPVIAGRQSRQLKEKT</sequence>
<gene>
    <name evidence="2" type="ORF">GQE98_04755</name>
</gene>
<protein>
    <submittedName>
        <fullName evidence="2">Methyltransferase domain-containing protein</fullName>
    </submittedName>
</protein>
<dbReference type="GO" id="GO:0008757">
    <property type="term" value="F:S-adenosylmethionine-dependent methyltransferase activity"/>
    <property type="evidence" value="ECO:0007669"/>
    <property type="project" value="InterPro"/>
</dbReference>
<keyword evidence="2" id="KW-0489">Methyltransferase</keyword>
<reference evidence="2 3" key="1">
    <citation type="submission" date="2019-12" db="EMBL/GenBank/DDBJ databases">
        <title>Snethiella sp. nov. sp. isolated from sea sand.</title>
        <authorList>
            <person name="Kim J."/>
            <person name="Jeong S.E."/>
            <person name="Jung H.S."/>
            <person name="Jeon C.O."/>
        </authorList>
    </citation>
    <scope>NUCLEOTIDE SEQUENCE [LARGE SCALE GENOMIC DNA]</scope>
    <source>
        <strain evidence="2 3">DP05</strain>
    </source>
</reference>
<evidence type="ECO:0000313" key="3">
    <source>
        <dbReference type="Proteomes" id="UP000476030"/>
    </source>
</evidence>
<proteinExistence type="predicted"/>
<dbReference type="Pfam" id="PF08241">
    <property type="entry name" value="Methyltransf_11"/>
    <property type="match status" value="1"/>
</dbReference>
<dbReference type="GO" id="GO:0032259">
    <property type="term" value="P:methylation"/>
    <property type="evidence" value="ECO:0007669"/>
    <property type="project" value="UniProtKB-KW"/>
</dbReference>
<dbReference type="RefSeq" id="WP_161314487.1">
    <property type="nucleotide sequence ID" value="NZ_WTUW01000001.1"/>
</dbReference>
<keyword evidence="2" id="KW-0808">Transferase</keyword>
<dbReference type="AlphaFoldDB" id="A0A6L8W629"/>
<name>A0A6L8W629_9PROT</name>
<comment type="caution">
    <text evidence="2">The sequence shown here is derived from an EMBL/GenBank/DDBJ whole genome shotgun (WGS) entry which is preliminary data.</text>
</comment>
<dbReference type="InterPro" id="IPR029063">
    <property type="entry name" value="SAM-dependent_MTases_sf"/>
</dbReference>
<dbReference type="Gene3D" id="3.40.50.150">
    <property type="entry name" value="Vaccinia Virus protein VP39"/>
    <property type="match status" value="1"/>
</dbReference>